<dbReference type="SUPFAM" id="SSF54523">
    <property type="entry name" value="Pili subunits"/>
    <property type="match status" value="1"/>
</dbReference>
<keyword evidence="1" id="KW-1133">Transmembrane helix</keyword>
<protein>
    <submittedName>
        <fullName evidence="2">Type II secretion system minor pseudopilin GspH</fullName>
    </submittedName>
</protein>
<feature type="transmembrane region" description="Helical" evidence="1">
    <location>
        <begin position="7"/>
        <end position="31"/>
    </location>
</feature>
<gene>
    <name evidence="2" type="primary">gspH</name>
    <name evidence="2" type="ORF">M5G11_25210</name>
</gene>
<dbReference type="EMBL" id="JAMDGY010000110">
    <property type="protein sequence ID" value="MDD0993831.1"/>
    <property type="molecule type" value="Genomic_DNA"/>
</dbReference>
<dbReference type="InterPro" id="IPR045584">
    <property type="entry name" value="Pilin-like"/>
</dbReference>
<proteinExistence type="predicted"/>
<evidence type="ECO:0000256" key="1">
    <source>
        <dbReference type="SAM" id="Phobius"/>
    </source>
</evidence>
<dbReference type="PROSITE" id="PS00409">
    <property type="entry name" value="PROKAR_NTER_METHYL"/>
    <property type="match status" value="1"/>
</dbReference>
<name>A0ABT5P0F0_9PSED</name>
<organism evidence="2 3">
    <name type="scientific">Pseudomonas fontis</name>
    <dbReference type="NCBI Taxonomy" id="2942633"/>
    <lineage>
        <taxon>Bacteria</taxon>
        <taxon>Pseudomonadati</taxon>
        <taxon>Pseudomonadota</taxon>
        <taxon>Gammaproteobacteria</taxon>
        <taxon>Pseudomonadales</taxon>
        <taxon>Pseudomonadaceae</taxon>
        <taxon>Pseudomonas</taxon>
    </lineage>
</organism>
<dbReference type="Proteomes" id="UP001148203">
    <property type="component" value="Unassembled WGS sequence"/>
</dbReference>
<comment type="caution">
    <text evidence="2">The sequence shown here is derived from an EMBL/GenBank/DDBJ whole genome shotgun (WGS) entry which is preliminary data.</text>
</comment>
<reference evidence="2 3" key="1">
    <citation type="submission" date="2022-05" db="EMBL/GenBank/DDBJ databases">
        <title>Novel Pseudomonas spp. Isolated from a Rainbow Trout Aquaculture Facility.</title>
        <authorList>
            <person name="Testerman T."/>
            <person name="Graf J."/>
        </authorList>
    </citation>
    <scope>NUCLEOTIDE SEQUENCE [LARGE SCALE GENOMIC DNA]</scope>
    <source>
        <strain evidence="2 3">ID681</strain>
    </source>
</reference>
<dbReference type="RefSeq" id="WP_273909226.1">
    <property type="nucleotide sequence ID" value="NZ_JAMDGX010000007.1"/>
</dbReference>
<keyword evidence="1" id="KW-0812">Transmembrane</keyword>
<keyword evidence="1" id="KW-0472">Membrane</keyword>
<dbReference type="NCBIfam" id="TIGR02532">
    <property type="entry name" value="IV_pilin_GFxxxE"/>
    <property type="match status" value="1"/>
</dbReference>
<dbReference type="Pfam" id="PF07963">
    <property type="entry name" value="N_methyl"/>
    <property type="match status" value="1"/>
</dbReference>
<keyword evidence="3" id="KW-1185">Reference proteome</keyword>
<dbReference type="InterPro" id="IPR049875">
    <property type="entry name" value="TypeII_GspH"/>
</dbReference>
<evidence type="ECO:0000313" key="2">
    <source>
        <dbReference type="EMBL" id="MDD0993831.1"/>
    </source>
</evidence>
<dbReference type="NCBIfam" id="TIGR01708">
    <property type="entry name" value="typeII_sec_gspH"/>
    <property type="match status" value="1"/>
</dbReference>
<sequence length="150" mass="17166">MKTVERGFTLLELLVVLFIAGLMTSLSVAWLDSGKASVQQALERLAAATRQQADQAVHAGQVRGLRWNGKQPEFVRLVQDQQQLRWRVERVALGDWPDNLRPDWPASPEPRLVFTPSGVSQAQRLLWRWPDGREQWRWDSAGQLQTARMP</sequence>
<dbReference type="InterPro" id="IPR012902">
    <property type="entry name" value="N_methyl_site"/>
</dbReference>
<dbReference type="Gene3D" id="3.55.40.10">
    <property type="entry name" value="minor pseudopilin epsh domain"/>
    <property type="match status" value="1"/>
</dbReference>
<accession>A0ABT5P0F0</accession>
<evidence type="ECO:0000313" key="3">
    <source>
        <dbReference type="Proteomes" id="UP001148203"/>
    </source>
</evidence>